<feature type="signal peptide" evidence="1">
    <location>
        <begin position="1"/>
        <end position="29"/>
    </location>
</feature>
<evidence type="ECO:0000256" key="1">
    <source>
        <dbReference type="SAM" id="SignalP"/>
    </source>
</evidence>
<dbReference type="GO" id="GO:0016787">
    <property type="term" value="F:hydrolase activity"/>
    <property type="evidence" value="ECO:0007669"/>
    <property type="project" value="InterPro"/>
</dbReference>
<gene>
    <name evidence="2" type="ORF">AB1Y20_007615</name>
</gene>
<dbReference type="AlphaFoldDB" id="A0AB34IXH1"/>
<comment type="caution">
    <text evidence="2">The sequence shown here is derived from an EMBL/GenBank/DDBJ whole genome shotgun (WGS) entry which is preliminary data.</text>
</comment>
<sequence>MRASSPRLPSPLLPPHLLLLLLLPPPASPLTLTRHSLAAYPAAICSDGSPASYYFLASPRPSSLWLVHLQGGGWCWDASSCAARCGGGGYPLLCSSARWEETYTAGGIFDAPALAEASKAFVRYCTSDAHMGNGSAFGLQFRGAAVVRAVLSSLVSRHGLAEGALVLFGGDSAGGRGAMVHLDGVAARLAAALRRPPAAVRVRGMIDSAMWLDLLPAKGAAFPGFARVTKLVHANAAVDVGADCAVRFPGEEWRCMFGEDRLPLLATPYFAIGSQHDSYQLSNDLPAGWQSRSEYYAYLAAFSARTVELCLRIVNSTTRRAAYSSRCLRHAVSTQQQFFEPGCLDLSIEEALVDFLRAADAEEEARPGNNSLYVDLSACRADRPHCSCCPTDWLEWYGEHLVLSGTLLALVALSLFVGASCCCWRYCGGVSRWGKSRSSYAPRAKRRLSSFAWYARKLRRGEGGTPLTRSSGLGDSLSARELESNLQLTTGEILRVAPPL</sequence>
<proteinExistence type="predicted"/>
<accession>A0AB34IXH1</accession>
<dbReference type="Proteomes" id="UP001515480">
    <property type="component" value="Unassembled WGS sequence"/>
</dbReference>
<keyword evidence="3" id="KW-1185">Reference proteome</keyword>
<dbReference type="EMBL" id="JBGBPQ010000017">
    <property type="protein sequence ID" value="KAL1508018.1"/>
    <property type="molecule type" value="Genomic_DNA"/>
</dbReference>
<protein>
    <recommendedName>
        <fullName evidence="4">Pectin acetylesterase</fullName>
    </recommendedName>
</protein>
<feature type="chain" id="PRO_5044238029" description="Pectin acetylesterase" evidence="1">
    <location>
        <begin position="30"/>
        <end position="500"/>
    </location>
</feature>
<reference evidence="2 3" key="1">
    <citation type="journal article" date="2024" name="Science">
        <title>Giant polyketide synthase enzymes in the biosynthesis of giant marine polyether toxins.</title>
        <authorList>
            <person name="Fallon T.R."/>
            <person name="Shende V.V."/>
            <person name="Wierzbicki I.H."/>
            <person name="Pendleton A.L."/>
            <person name="Watervoot N.F."/>
            <person name="Auber R.P."/>
            <person name="Gonzalez D.J."/>
            <person name="Wisecaver J.H."/>
            <person name="Moore B.S."/>
        </authorList>
    </citation>
    <scope>NUCLEOTIDE SEQUENCE [LARGE SCALE GENOMIC DNA]</scope>
    <source>
        <strain evidence="2 3">12B1</strain>
    </source>
</reference>
<name>A0AB34IXH1_PRYPA</name>
<dbReference type="PANTHER" id="PTHR21562:SF122">
    <property type="entry name" value="PALMITOLEOYL-PROTEIN CARBOXYLESTERASE NOTUM"/>
    <property type="match status" value="1"/>
</dbReference>
<dbReference type="PANTHER" id="PTHR21562">
    <property type="entry name" value="NOTUM-RELATED"/>
    <property type="match status" value="1"/>
</dbReference>
<organism evidence="2 3">
    <name type="scientific">Prymnesium parvum</name>
    <name type="common">Toxic golden alga</name>
    <dbReference type="NCBI Taxonomy" id="97485"/>
    <lineage>
        <taxon>Eukaryota</taxon>
        <taxon>Haptista</taxon>
        <taxon>Haptophyta</taxon>
        <taxon>Prymnesiophyceae</taxon>
        <taxon>Prymnesiales</taxon>
        <taxon>Prymnesiaceae</taxon>
        <taxon>Prymnesium</taxon>
    </lineage>
</organism>
<dbReference type="InterPro" id="IPR004963">
    <property type="entry name" value="PAE/NOTUM"/>
</dbReference>
<evidence type="ECO:0000313" key="2">
    <source>
        <dbReference type="EMBL" id="KAL1508018.1"/>
    </source>
</evidence>
<keyword evidence="1" id="KW-0732">Signal</keyword>
<dbReference type="Pfam" id="PF03283">
    <property type="entry name" value="PAE"/>
    <property type="match status" value="1"/>
</dbReference>
<evidence type="ECO:0008006" key="4">
    <source>
        <dbReference type="Google" id="ProtNLM"/>
    </source>
</evidence>
<evidence type="ECO:0000313" key="3">
    <source>
        <dbReference type="Proteomes" id="UP001515480"/>
    </source>
</evidence>